<sequence length="261" mass="28720">MNQPLQLLIVDDEPLAHQVLLHHLAADPDVQVVAQCYNAAEALAVLAHQPIDLMLLDIQMPVLTGLDMLKVLATPPQVIITSAYAEYALDGFALDVTDYLLKPISAGRLQQALEKVRRRQLARTLLAAGAQPELPQALYPIAAPTSTSTPTAPQPAAACFIVLKVERELRKFELARISCFEAYGNYVKVWQSGQMTLVNSTLKQIHSQCENAGFVQVHKSFLVNKQQVIALDSHKVQLADRLQIKIGEAYKDNARSILAGR</sequence>
<gene>
    <name evidence="6" type="ORF">EOE67_07850</name>
</gene>
<dbReference type="GO" id="GO:0000156">
    <property type="term" value="F:phosphorelay response regulator activity"/>
    <property type="evidence" value="ECO:0007669"/>
    <property type="project" value="TreeGrafter"/>
</dbReference>
<dbReference type="SUPFAM" id="SSF52172">
    <property type="entry name" value="CheY-like"/>
    <property type="match status" value="1"/>
</dbReference>
<dbReference type="Gene3D" id="2.40.50.1020">
    <property type="entry name" value="LytTr DNA-binding domain"/>
    <property type="match status" value="1"/>
</dbReference>
<evidence type="ECO:0000256" key="3">
    <source>
        <dbReference type="PROSITE-ProRule" id="PRU00169"/>
    </source>
</evidence>
<keyword evidence="7" id="KW-1185">Reference proteome</keyword>
<dbReference type="EMBL" id="SACS01000006">
    <property type="protein sequence ID" value="RVU40154.1"/>
    <property type="molecule type" value="Genomic_DNA"/>
</dbReference>
<organism evidence="6 7">
    <name type="scientific">Rheinheimera riviphila</name>
    <dbReference type="NCBI Taxonomy" id="1834037"/>
    <lineage>
        <taxon>Bacteria</taxon>
        <taxon>Pseudomonadati</taxon>
        <taxon>Pseudomonadota</taxon>
        <taxon>Gammaproteobacteria</taxon>
        <taxon>Chromatiales</taxon>
        <taxon>Chromatiaceae</taxon>
        <taxon>Rheinheimera</taxon>
    </lineage>
</organism>
<evidence type="ECO:0000256" key="1">
    <source>
        <dbReference type="ARBA" id="ARBA00023012"/>
    </source>
</evidence>
<dbReference type="Pfam" id="PF00072">
    <property type="entry name" value="Response_reg"/>
    <property type="match status" value="1"/>
</dbReference>
<dbReference type="InterPro" id="IPR007492">
    <property type="entry name" value="LytTR_DNA-bd_dom"/>
</dbReference>
<evidence type="ECO:0000313" key="6">
    <source>
        <dbReference type="EMBL" id="RVU40154.1"/>
    </source>
</evidence>
<dbReference type="SMART" id="SM00850">
    <property type="entry name" value="LytTR"/>
    <property type="match status" value="1"/>
</dbReference>
<feature type="domain" description="HTH LytTR-type" evidence="5">
    <location>
        <begin position="161"/>
        <end position="232"/>
    </location>
</feature>
<comment type="caution">
    <text evidence="6">The sequence shown here is derived from an EMBL/GenBank/DDBJ whole genome shotgun (WGS) entry which is preliminary data.</text>
</comment>
<accession>A0A437R051</accession>
<keyword evidence="3" id="KW-0597">Phosphoprotein</keyword>
<dbReference type="SMART" id="SM00448">
    <property type="entry name" value="REC"/>
    <property type="match status" value="1"/>
</dbReference>
<name>A0A437R051_9GAMM</name>
<dbReference type="GO" id="GO:0005829">
    <property type="term" value="C:cytosol"/>
    <property type="evidence" value="ECO:0007669"/>
    <property type="project" value="TreeGrafter"/>
</dbReference>
<dbReference type="OrthoDB" id="236568at2"/>
<dbReference type="Pfam" id="PF04397">
    <property type="entry name" value="LytTR"/>
    <property type="match status" value="1"/>
</dbReference>
<protein>
    <submittedName>
        <fullName evidence="6">Response regulator</fullName>
    </submittedName>
</protein>
<dbReference type="PROSITE" id="PS50930">
    <property type="entry name" value="HTH_LYTTR"/>
    <property type="match status" value="1"/>
</dbReference>
<reference evidence="6 7" key="1">
    <citation type="submission" date="2019-01" db="EMBL/GenBank/DDBJ databases">
        <authorList>
            <person name="Chen W.-M."/>
        </authorList>
    </citation>
    <scope>NUCLEOTIDE SEQUENCE [LARGE SCALE GENOMIC DNA]</scope>
    <source>
        <strain evidence="6 7">KYPC3</strain>
    </source>
</reference>
<dbReference type="GO" id="GO:0032993">
    <property type="term" value="C:protein-DNA complex"/>
    <property type="evidence" value="ECO:0007669"/>
    <property type="project" value="TreeGrafter"/>
</dbReference>
<proteinExistence type="predicted"/>
<dbReference type="RefSeq" id="WP_127698483.1">
    <property type="nucleotide sequence ID" value="NZ_SACS01000006.1"/>
</dbReference>
<evidence type="ECO:0000313" key="7">
    <source>
        <dbReference type="Proteomes" id="UP000283077"/>
    </source>
</evidence>
<keyword evidence="1" id="KW-0902">Two-component regulatory system</keyword>
<dbReference type="InterPro" id="IPR039420">
    <property type="entry name" value="WalR-like"/>
</dbReference>
<dbReference type="PANTHER" id="PTHR48111">
    <property type="entry name" value="REGULATOR OF RPOS"/>
    <property type="match status" value="1"/>
</dbReference>
<dbReference type="Gene3D" id="3.40.50.2300">
    <property type="match status" value="1"/>
</dbReference>
<evidence type="ECO:0000259" key="4">
    <source>
        <dbReference type="PROSITE" id="PS50110"/>
    </source>
</evidence>
<dbReference type="InterPro" id="IPR001789">
    <property type="entry name" value="Sig_transdc_resp-reg_receiver"/>
</dbReference>
<dbReference type="PANTHER" id="PTHR48111:SF17">
    <property type="entry name" value="TRANSCRIPTIONAL REGULATORY PROTEIN YPDB"/>
    <property type="match status" value="1"/>
</dbReference>
<evidence type="ECO:0000259" key="5">
    <source>
        <dbReference type="PROSITE" id="PS50930"/>
    </source>
</evidence>
<dbReference type="GO" id="GO:0006355">
    <property type="term" value="P:regulation of DNA-templated transcription"/>
    <property type="evidence" value="ECO:0007669"/>
    <property type="project" value="TreeGrafter"/>
</dbReference>
<feature type="modified residue" description="4-aspartylphosphate" evidence="3">
    <location>
        <position position="57"/>
    </location>
</feature>
<evidence type="ECO:0000256" key="2">
    <source>
        <dbReference type="ARBA" id="ARBA00023125"/>
    </source>
</evidence>
<dbReference type="PROSITE" id="PS50110">
    <property type="entry name" value="RESPONSE_REGULATORY"/>
    <property type="match status" value="1"/>
</dbReference>
<feature type="domain" description="Response regulatory" evidence="4">
    <location>
        <begin position="6"/>
        <end position="117"/>
    </location>
</feature>
<dbReference type="InterPro" id="IPR011006">
    <property type="entry name" value="CheY-like_superfamily"/>
</dbReference>
<dbReference type="GO" id="GO:0000976">
    <property type="term" value="F:transcription cis-regulatory region binding"/>
    <property type="evidence" value="ECO:0007669"/>
    <property type="project" value="TreeGrafter"/>
</dbReference>
<dbReference type="AlphaFoldDB" id="A0A437R051"/>
<dbReference type="Proteomes" id="UP000283077">
    <property type="component" value="Unassembled WGS sequence"/>
</dbReference>
<keyword evidence="2" id="KW-0238">DNA-binding</keyword>